<reference evidence="2 3" key="1">
    <citation type="submission" date="2022-05" db="EMBL/GenBank/DDBJ databases">
        <title>Genome Sequencing of Bee-Associated Microbes.</title>
        <authorList>
            <person name="Dunlap C."/>
        </authorList>
    </citation>
    <scope>NUCLEOTIDE SEQUENCE [LARGE SCALE GENOMIC DNA]</scope>
    <source>
        <strain evidence="2 3">NRRL B-14613</strain>
    </source>
</reference>
<evidence type="ECO:0000256" key="1">
    <source>
        <dbReference type="SAM" id="MobiDB-lite"/>
    </source>
</evidence>
<accession>A0ABT4FY74</accession>
<dbReference type="GeneID" id="77000070"/>
<sequence>MEEAMFHLLISCVIIRQRGAANELAQESTAKRKQGSGQGATNSSKRKKLIA</sequence>
<name>A0ABT4FY74_PANTH</name>
<dbReference type="EMBL" id="JAMDMM010000034">
    <property type="protein sequence ID" value="MCY9609104.1"/>
    <property type="molecule type" value="Genomic_DNA"/>
</dbReference>
<organism evidence="2 3">
    <name type="scientific">Paenibacillus thiaminolyticus</name>
    <name type="common">Bacillus thiaminolyticus</name>
    <dbReference type="NCBI Taxonomy" id="49283"/>
    <lineage>
        <taxon>Bacteria</taxon>
        <taxon>Bacillati</taxon>
        <taxon>Bacillota</taxon>
        <taxon>Bacilli</taxon>
        <taxon>Bacillales</taxon>
        <taxon>Paenibacillaceae</taxon>
        <taxon>Paenibacillus</taxon>
    </lineage>
</organism>
<keyword evidence="3" id="KW-1185">Reference proteome</keyword>
<evidence type="ECO:0000313" key="3">
    <source>
        <dbReference type="Proteomes" id="UP001209276"/>
    </source>
</evidence>
<proteinExistence type="predicted"/>
<dbReference type="RefSeq" id="WP_164776589.1">
    <property type="nucleotide sequence ID" value="NZ_CABMNB010000026.1"/>
</dbReference>
<protein>
    <submittedName>
        <fullName evidence="2">Uncharacterized protein</fullName>
    </submittedName>
</protein>
<comment type="caution">
    <text evidence="2">The sequence shown here is derived from an EMBL/GenBank/DDBJ whole genome shotgun (WGS) entry which is preliminary data.</text>
</comment>
<gene>
    <name evidence="2" type="ORF">M5W83_18325</name>
</gene>
<feature type="region of interest" description="Disordered" evidence="1">
    <location>
        <begin position="23"/>
        <end position="51"/>
    </location>
</feature>
<dbReference type="Proteomes" id="UP001209276">
    <property type="component" value="Unassembled WGS sequence"/>
</dbReference>
<evidence type="ECO:0000313" key="2">
    <source>
        <dbReference type="EMBL" id="MCY9609104.1"/>
    </source>
</evidence>